<dbReference type="EMBL" id="BGZK01000859">
    <property type="protein sequence ID" value="GBP63114.1"/>
    <property type="molecule type" value="Genomic_DNA"/>
</dbReference>
<sequence>MRCNIVVFHRIRTCITYSGLAVAIGIRHSDELRSIMSFGITKASINRGTHSEIAEYIRRLTKDLDKTIRDKTAGPAGRRILIVNGEGSNYWKSAREIPQKRDRAITLHLVSERGRVTALQRYTSIEHNMRELNGSSDITHQ</sequence>
<evidence type="ECO:0000313" key="1">
    <source>
        <dbReference type="EMBL" id="GBP63114.1"/>
    </source>
</evidence>
<evidence type="ECO:0000313" key="2">
    <source>
        <dbReference type="Proteomes" id="UP000299102"/>
    </source>
</evidence>
<keyword evidence="2" id="KW-1185">Reference proteome</keyword>
<proteinExistence type="predicted"/>
<reference evidence="1 2" key="1">
    <citation type="journal article" date="2019" name="Commun. Biol.">
        <title>The bagworm genome reveals a unique fibroin gene that provides high tensile strength.</title>
        <authorList>
            <person name="Kono N."/>
            <person name="Nakamura H."/>
            <person name="Ohtoshi R."/>
            <person name="Tomita M."/>
            <person name="Numata K."/>
            <person name="Arakawa K."/>
        </authorList>
    </citation>
    <scope>NUCLEOTIDE SEQUENCE [LARGE SCALE GENOMIC DNA]</scope>
</reference>
<dbReference type="AlphaFoldDB" id="A0A4C1XKR3"/>
<dbReference type="Proteomes" id="UP000299102">
    <property type="component" value="Unassembled WGS sequence"/>
</dbReference>
<comment type="caution">
    <text evidence="1">The sequence shown here is derived from an EMBL/GenBank/DDBJ whole genome shotgun (WGS) entry which is preliminary data.</text>
</comment>
<gene>
    <name evidence="1" type="ORF">EVAR_98102_1</name>
</gene>
<organism evidence="1 2">
    <name type="scientific">Eumeta variegata</name>
    <name type="common">Bagworm moth</name>
    <name type="synonym">Eumeta japonica</name>
    <dbReference type="NCBI Taxonomy" id="151549"/>
    <lineage>
        <taxon>Eukaryota</taxon>
        <taxon>Metazoa</taxon>
        <taxon>Ecdysozoa</taxon>
        <taxon>Arthropoda</taxon>
        <taxon>Hexapoda</taxon>
        <taxon>Insecta</taxon>
        <taxon>Pterygota</taxon>
        <taxon>Neoptera</taxon>
        <taxon>Endopterygota</taxon>
        <taxon>Lepidoptera</taxon>
        <taxon>Glossata</taxon>
        <taxon>Ditrysia</taxon>
        <taxon>Tineoidea</taxon>
        <taxon>Psychidae</taxon>
        <taxon>Oiketicinae</taxon>
        <taxon>Eumeta</taxon>
    </lineage>
</organism>
<protein>
    <submittedName>
        <fullName evidence="1">Uncharacterized protein</fullName>
    </submittedName>
</protein>
<name>A0A4C1XKR3_EUMVA</name>
<accession>A0A4C1XKR3</accession>